<keyword evidence="7 9" id="KW-0472">Membrane</keyword>
<sequence>MSESGSKRTGQLGLIAATALVMGNMIGSGVYLLPASLAPYGWNAIGGWIVTIGGSLVLAWVVACLTRQVPEAGDLVGCITKAYGKLTAFLVGWIYLVTVWVGVVAVAVAAISYLSNLFPGIETVPFGPAIGALVIVWAITLINLRGVRSAGDFQVLTLAIKLIPLVMVIVIAAALLAGGNAEVAPLQSHEISFSAISGAATLTLFALLGFEVAGVAAERVRNPEVNVPRATMWGTALTGLIYLFVCSAVALMLPQDVATTSAAPLATFVERYWSAGPAALVTVFAIVSCFGAINGWILIQGEMPRAMAEKGELPGWFGVTDAQGTPRRALVTGSVIASVFLLLNGSRSMHGLFDFFLLLTTSGALWFYLVMAMAAWRLKVARPFAVVGVAYSLWTLWGAGLEADLWSFALMLAGLPLYWWTRRDQAARPAA</sequence>
<gene>
    <name evidence="10" type="ORF">GRI89_06025</name>
</gene>
<comment type="subcellular location">
    <subcellularLocation>
        <location evidence="1">Cell membrane</location>
        <topology evidence="1">Multi-pass membrane protein</topology>
    </subcellularLocation>
</comment>
<feature type="transmembrane region" description="Helical" evidence="9">
    <location>
        <begin position="191"/>
        <end position="210"/>
    </location>
</feature>
<accession>A0A6I4SWC5</accession>
<dbReference type="GO" id="GO:0005886">
    <property type="term" value="C:plasma membrane"/>
    <property type="evidence" value="ECO:0007669"/>
    <property type="project" value="UniProtKB-SubCell"/>
</dbReference>
<keyword evidence="5 9" id="KW-0812">Transmembrane</keyword>
<evidence type="ECO:0000256" key="9">
    <source>
        <dbReference type="SAM" id="Phobius"/>
    </source>
</evidence>
<feature type="transmembrane region" description="Helical" evidence="9">
    <location>
        <begin position="156"/>
        <end position="179"/>
    </location>
</feature>
<organism evidence="10 11">
    <name type="scientific">Croceibacterium salegens</name>
    <dbReference type="NCBI Taxonomy" id="1737568"/>
    <lineage>
        <taxon>Bacteria</taxon>
        <taxon>Pseudomonadati</taxon>
        <taxon>Pseudomonadota</taxon>
        <taxon>Alphaproteobacteria</taxon>
        <taxon>Sphingomonadales</taxon>
        <taxon>Erythrobacteraceae</taxon>
        <taxon>Croceibacterium</taxon>
    </lineage>
</organism>
<feature type="transmembrane region" description="Helical" evidence="9">
    <location>
        <begin position="273"/>
        <end position="299"/>
    </location>
</feature>
<evidence type="ECO:0000256" key="4">
    <source>
        <dbReference type="ARBA" id="ARBA00022475"/>
    </source>
</evidence>
<reference evidence="10 11" key="1">
    <citation type="submission" date="2019-12" db="EMBL/GenBank/DDBJ databases">
        <title>Genomic-based taxomic classification of the family Erythrobacteraceae.</title>
        <authorList>
            <person name="Xu L."/>
        </authorList>
    </citation>
    <scope>NUCLEOTIDE SEQUENCE [LARGE SCALE GENOMIC DNA]</scope>
    <source>
        <strain evidence="10 11">MCCC 1K01500</strain>
    </source>
</reference>
<feature type="transmembrane region" description="Helical" evidence="9">
    <location>
        <begin position="231"/>
        <end position="253"/>
    </location>
</feature>
<evidence type="ECO:0000313" key="10">
    <source>
        <dbReference type="EMBL" id="MXO59096.1"/>
    </source>
</evidence>
<dbReference type="AlphaFoldDB" id="A0A6I4SWC5"/>
<dbReference type="PANTHER" id="PTHR42770:SF18">
    <property type="entry name" value="ARGININE_AGMATINE ANTIPORTER"/>
    <property type="match status" value="1"/>
</dbReference>
<proteinExistence type="inferred from homology"/>
<comment type="function">
    <text evidence="8">Major component of the acid-resistance (AR) system allowing enteric pathogens to survive the acidic environment in the stomach. Exchanges extracellular arginine for its intracellular decarboxylation product agmatine (Agm) thereby expelling intracellular protons. Probably undergoes several conformational states in order to translocate the substrate across the membrane; keeps the substrate accessible to only 1 side of the membrane at a time by opening and closing 3 membrane-internal gates.</text>
</comment>
<dbReference type="InterPro" id="IPR002293">
    <property type="entry name" value="AA/rel_permease1"/>
</dbReference>
<dbReference type="EMBL" id="WTYM01000033">
    <property type="protein sequence ID" value="MXO59096.1"/>
    <property type="molecule type" value="Genomic_DNA"/>
</dbReference>
<feature type="transmembrane region" description="Helical" evidence="9">
    <location>
        <begin position="405"/>
        <end position="421"/>
    </location>
</feature>
<evidence type="ECO:0000256" key="3">
    <source>
        <dbReference type="ARBA" id="ARBA00021069"/>
    </source>
</evidence>
<name>A0A6I4SWC5_9SPHN</name>
<keyword evidence="6 9" id="KW-1133">Transmembrane helix</keyword>
<dbReference type="GO" id="GO:0022857">
    <property type="term" value="F:transmembrane transporter activity"/>
    <property type="evidence" value="ECO:0007669"/>
    <property type="project" value="InterPro"/>
</dbReference>
<evidence type="ECO:0000256" key="8">
    <source>
        <dbReference type="ARBA" id="ARBA00045636"/>
    </source>
</evidence>
<protein>
    <recommendedName>
        <fullName evidence="3">Arginine/agmatine antiporter</fullName>
    </recommendedName>
</protein>
<dbReference type="Proteomes" id="UP000433652">
    <property type="component" value="Unassembled WGS sequence"/>
</dbReference>
<evidence type="ECO:0000256" key="2">
    <source>
        <dbReference type="ARBA" id="ARBA00008220"/>
    </source>
</evidence>
<evidence type="ECO:0000313" key="11">
    <source>
        <dbReference type="Proteomes" id="UP000433652"/>
    </source>
</evidence>
<dbReference type="InterPro" id="IPR050367">
    <property type="entry name" value="APC_superfamily"/>
</dbReference>
<comment type="similarity">
    <text evidence="2">Belongs to the amino acid-polyamine-organocation (APC) superfamily. Basic amino acid/polyamine antiporter (APA) (TC 2.A.3.2) family.</text>
</comment>
<comment type="caution">
    <text evidence="10">The sequence shown here is derived from an EMBL/GenBank/DDBJ whole genome shotgun (WGS) entry which is preliminary data.</text>
</comment>
<feature type="transmembrane region" description="Helical" evidence="9">
    <location>
        <begin position="352"/>
        <end position="373"/>
    </location>
</feature>
<feature type="transmembrane region" description="Helical" evidence="9">
    <location>
        <begin position="86"/>
        <end position="114"/>
    </location>
</feature>
<dbReference type="OrthoDB" id="3185104at2"/>
<evidence type="ECO:0000256" key="1">
    <source>
        <dbReference type="ARBA" id="ARBA00004651"/>
    </source>
</evidence>
<keyword evidence="11" id="KW-1185">Reference proteome</keyword>
<dbReference type="Gene3D" id="1.20.1740.10">
    <property type="entry name" value="Amino acid/polyamine transporter I"/>
    <property type="match status" value="1"/>
</dbReference>
<evidence type="ECO:0000256" key="6">
    <source>
        <dbReference type="ARBA" id="ARBA00022989"/>
    </source>
</evidence>
<evidence type="ECO:0000256" key="7">
    <source>
        <dbReference type="ARBA" id="ARBA00023136"/>
    </source>
</evidence>
<feature type="transmembrane region" description="Helical" evidence="9">
    <location>
        <begin position="126"/>
        <end position="144"/>
    </location>
</feature>
<feature type="transmembrane region" description="Helical" evidence="9">
    <location>
        <begin position="12"/>
        <end position="33"/>
    </location>
</feature>
<dbReference type="RefSeq" id="WP_159793233.1">
    <property type="nucleotide sequence ID" value="NZ_WTYM01000033.1"/>
</dbReference>
<dbReference type="Pfam" id="PF13520">
    <property type="entry name" value="AA_permease_2"/>
    <property type="match status" value="1"/>
</dbReference>
<keyword evidence="4" id="KW-1003">Cell membrane</keyword>
<evidence type="ECO:0000256" key="5">
    <source>
        <dbReference type="ARBA" id="ARBA00022692"/>
    </source>
</evidence>
<dbReference type="PIRSF" id="PIRSF006060">
    <property type="entry name" value="AA_transporter"/>
    <property type="match status" value="1"/>
</dbReference>
<feature type="transmembrane region" description="Helical" evidence="9">
    <location>
        <begin position="45"/>
        <end position="65"/>
    </location>
</feature>
<dbReference type="PANTHER" id="PTHR42770">
    <property type="entry name" value="AMINO ACID TRANSPORTER-RELATED"/>
    <property type="match status" value="1"/>
</dbReference>